<dbReference type="Gene3D" id="3.40.50.720">
    <property type="entry name" value="NAD(P)-binding Rossmann-like Domain"/>
    <property type="match status" value="1"/>
</dbReference>
<dbReference type="InterPro" id="IPR050177">
    <property type="entry name" value="Lipid_A_modif_metabolic_enz"/>
</dbReference>
<sequence length="319" mass="33185">MIAVTGASGFCGGHVARAAAAAGARVVGLGRRPGPVGEHRFWDAASGDPDLTGVDIVVHCAAAVGDPSPGSAAEALMHEVNVVGTERLMRAAAGRPVVWVSSASVYDPRLDRSLVGEDHRRAGQLNAYGRTKAAGEALALAAGAVVLRPRAVYGPGDTTLLPRLLSRVRAGTLLLPGPDVRLSLTAVENLAEACLAAAAWPPGAYNVADGEPYERDAAVRSVLDAHGVRARIRHLPLRLARTAARVAEALPTAEPALSRYAVDQLAHPVVLDLTRARSRGWAPHRTLADHLADVVPGGDEGGGRVVSRGRPWGDARRGR</sequence>
<protein>
    <submittedName>
        <fullName evidence="3">NAD-dependent epimerase/dehydratase family protein</fullName>
    </submittedName>
</protein>
<evidence type="ECO:0000256" key="1">
    <source>
        <dbReference type="SAM" id="MobiDB-lite"/>
    </source>
</evidence>
<dbReference type="SUPFAM" id="SSF51735">
    <property type="entry name" value="NAD(P)-binding Rossmann-fold domains"/>
    <property type="match status" value="1"/>
</dbReference>
<gene>
    <name evidence="3" type="ORF">NRK68_26855</name>
</gene>
<accession>A0ABY5Q298</accession>
<dbReference type="InterPro" id="IPR036291">
    <property type="entry name" value="NAD(P)-bd_dom_sf"/>
</dbReference>
<feature type="domain" description="NAD-dependent epimerase/dehydratase" evidence="2">
    <location>
        <begin position="2"/>
        <end position="208"/>
    </location>
</feature>
<evidence type="ECO:0000259" key="2">
    <source>
        <dbReference type="Pfam" id="PF01370"/>
    </source>
</evidence>
<organism evidence="3 4">
    <name type="scientific">Streptomyces yangpuensis</name>
    <dbReference type="NCBI Taxonomy" id="1648182"/>
    <lineage>
        <taxon>Bacteria</taxon>
        <taxon>Bacillati</taxon>
        <taxon>Actinomycetota</taxon>
        <taxon>Actinomycetes</taxon>
        <taxon>Kitasatosporales</taxon>
        <taxon>Streptomycetaceae</taxon>
        <taxon>Streptomyces</taxon>
    </lineage>
</organism>
<dbReference type="PANTHER" id="PTHR43245">
    <property type="entry name" value="BIFUNCTIONAL POLYMYXIN RESISTANCE PROTEIN ARNA"/>
    <property type="match status" value="1"/>
</dbReference>
<dbReference type="InterPro" id="IPR001509">
    <property type="entry name" value="Epimerase_deHydtase"/>
</dbReference>
<dbReference type="PANTHER" id="PTHR43245:SF51">
    <property type="entry name" value="SHORT CHAIN DEHYDROGENASE_REDUCTASE FAMILY 42E, MEMBER 2"/>
    <property type="match status" value="1"/>
</dbReference>
<dbReference type="GeneID" id="95577144"/>
<dbReference type="Pfam" id="PF01370">
    <property type="entry name" value="Epimerase"/>
    <property type="match status" value="1"/>
</dbReference>
<keyword evidence="4" id="KW-1185">Reference proteome</keyword>
<dbReference type="RefSeq" id="WP_183068440.1">
    <property type="nucleotide sequence ID" value="NZ_CP102514.1"/>
</dbReference>
<proteinExistence type="predicted"/>
<evidence type="ECO:0000313" key="3">
    <source>
        <dbReference type="EMBL" id="UUY50527.1"/>
    </source>
</evidence>
<dbReference type="EMBL" id="CP102514">
    <property type="protein sequence ID" value="UUY50527.1"/>
    <property type="molecule type" value="Genomic_DNA"/>
</dbReference>
<name>A0ABY5Q298_9ACTN</name>
<dbReference type="Proteomes" id="UP001057738">
    <property type="component" value="Chromosome"/>
</dbReference>
<reference evidence="3" key="1">
    <citation type="submission" date="2022-08" db="EMBL/GenBank/DDBJ databases">
        <authorList>
            <person name="Tian L."/>
        </authorList>
    </citation>
    <scope>NUCLEOTIDE SEQUENCE</scope>
    <source>
        <strain evidence="3">CM253</strain>
    </source>
</reference>
<feature type="region of interest" description="Disordered" evidence="1">
    <location>
        <begin position="298"/>
        <end position="319"/>
    </location>
</feature>
<evidence type="ECO:0000313" key="4">
    <source>
        <dbReference type="Proteomes" id="UP001057738"/>
    </source>
</evidence>